<gene>
    <name evidence="10" type="ORF">C8A00DRAFT_18441</name>
</gene>
<dbReference type="PRINTS" id="PR01415">
    <property type="entry name" value="ANKYRIN"/>
</dbReference>
<reference evidence="10" key="2">
    <citation type="submission" date="2023-05" db="EMBL/GenBank/DDBJ databases">
        <authorList>
            <consortium name="Lawrence Berkeley National Laboratory"/>
            <person name="Steindorff A."/>
            <person name="Hensen N."/>
            <person name="Bonometti L."/>
            <person name="Westerberg I."/>
            <person name="Brannstrom I.O."/>
            <person name="Guillou S."/>
            <person name="Cros-Aarteil S."/>
            <person name="Calhoun S."/>
            <person name="Haridas S."/>
            <person name="Kuo A."/>
            <person name="Mondo S."/>
            <person name="Pangilinan J."/>
            <person name="Riley R."/>
            <person name="Labutti K."/>
            <person name="Andreopoulos B."/>
            <person name="Lipzen A."/>
            <person name="Chen C."/>
            <person name="Yanf M."/>
            <person name="Daum C."/>
            <person name="Ng V."/>
            <person name="Clum A."/>
            <person name="Ohm R."/>
            <person name="Martin F."/>
            <person name="Silar P."/>
            <person name="Natvig D."/>
            <person name="Lalanne C."/>
            <person name="Gautier V."/>
            <person name="Ament-Velasquez S.L."/>
            <person name="Kruys A."/>
            <person name="Hutchinson M.I."/>
            <person name="Powell A.J."/>
            <person name="Barry K."/>
            <person name="Miller A.N."/>
            <person name="Grigoriev I.V."/>
            <person name="Debuchy R."/>
            <person name="Gladieux P."/>
            <person name="Thoren M.H."/>
            <person name="Johannesson H."/>
        </authorList>
    </citation>
    <scope>NUCLEOTIDE SEQUENCE</scope>
    <source>
        <strain evidence="10">CBS 538.74</strain>
    </source>
</reference>
<evidence type="ECO:0000256" key="5">
    <source>
        <dbReference type="ARBA" id="ARBA00023295"/>
    </source>
</evidence>
<feature type="signal peptide" evidence="8">
    <location>
        <begin position="1"/>
        <end position="18"/>
    </location>
</feature>
<dbReference type="Proteomes" id="UP001302745">
    <property type="component" value="Unassembled WGS sequence"/>
</dbReference>
<dbReference type="EMBL" id="MU857110">
    <property type="protein sequence ID" value="KAK4149947.1"/>
    <property type="molecule type" value="Genomic_DNA"/>
</dbReference>
<dbReference type="InterPro" id="IPR036770">
    <property type="entry name" value="Ankyrin_rpt-contain_sf"/>
</dbReference>
<dbReference type="GO" id="GO:0008810">
    <property type="term" value="F:cellulase activity"/>
    <property type="evidence" value="ECO:0007669"/>
    <property type="project" value="UniProtKB-EC"/>
</dbReference>
<dbReference type="SUPFAM" id="SSF51445">
    <property type="entry name" value="(Trans)glycosidases"/>
    <property type="match status" value="1"/>
</dbReference>
<evidence type="ECO:0000256" key="1">
    <source>
        <dbReference type="ARBA" id="ARBA00000966"/>
    </source>
</evidence>
<dbReference type="PROSITE" id="PS50088">
    <property type="entry name" value="ANK_REPEAT"/>
    <property type="match status" value="3"/>
</dbReference>
<accession>A0AAN6ZT39</accession>
<dbReference type="PROSITE" id="PS50297">
    <property type="entry name" value="ANK_REP_REGION"/>
    <property type="match status" value="3"/>
</dbReference>
<feature type="repeat" description="ANK" evidence="6">
    <location>
        <begin position="467"/>
        <end position="499"/>
    </location>
</feature>
<comment type="catalytic activity">
    <reaction evidence="1">
        <text>Endohydrolysis of (1-&gt;4)-beta-D-glucosidic linkages in cellulose, lichenin and cereal beta-D-glucans.</text>
        <dbReference type="EC" id="3.2.1.4"/>
    </reaction>
</comment>
<proteinExistence type="inferred from homology"/>
<name>A0AAN6ZT39_9PEZI</name>
<evidence type="ECO:0000256" key="7">
    <source>
        <dbReference type="SAM" id="MobiDB-lite"/>
    </source>
</evidence>
<dbReference type="Gene3D" id="1.25.40.20">
    <property type="entry name" value="Ankyrin repeat-containing domain"/>
    <property type="match status" value="5"/>
</dbReference>
<dbReference type="Gene3D" id="3.20.20.80">
    <property type="entry name" value="Glycosidases"/>
    <property type="match status" value="1"/>
</dbReference>
<comment type="similarity">
    <text evidence="2">Belongs to the glycosyl hydrolase 5 (cellulase A) family.</text>
</comment>
<dbReference type="SMART" id="SM00248">
    <property type="entry name" value="ANK"/>
    <property type="match status" value="9"/>
</dbReference>
<evidence type="ECO:0000313" key="11">
    <source>
        <dbReference type="Proteomes" id="UP001302745"/>
    </source>
</evidence>
<dbReference type="InterPro" id="IPR002110">
    <property type="entry name" value="Ankyrin_rpt"/>
</dbReference>
<dbReference type="SUPFAM" id="SSF48403">
    <property type="entry name" value="Ankyrin repeat"/>
    <property type="match status" value="3"/>
</dbReference>
<comment type="caution">
    <text evidence="10">The sequence shown here is derived from an EMBL/GenBank/DDBJ whole genome shotgun (WGS) entry which is preliminary data.</text>
</comment>
<protein>
    <recommendedName>
        <fullName evidence="3">cellulase</fullName>
        <ecNumber evidence="3">3.2.1.4</ecNumber>
    </recommendedName>
</protein>
<dbReference type="EC" id="3.2.1.4" evidence="3"/>
<organism evidence="10 11">
    <name type="scientific">Chaetomidium leptoderma</name>
    <dbReference type="NCBI Taxonomy" id="669021"/>
    <lineage>
        <taxon>Eukaryota</taxon>
        <taxon>Fungi</taxon>
        <taxon>Dikarya</taxon>
        <taxon>Ascomycota</taxon>
        <taxon>Pezizomycotina</taxon>
        <taxon>Sordariomycetes</taxon>
        <taxon>Sordariomycetidae</taxon>
        <taxon>Sordariales</taxon>
        <taxon>Chaetomiaceae</taxon>
        <taxon>Chaetomidium</taxon>
    </lineage>
</organism>
<evidence type="ECO:0000256" key="3">
    <source>
        <dbReference type="ARBA" id="ARBA00012601"/>
    </source>
</evidence>
<dbReference type="GO" id="GO:0009251">
    <property type="term" value="P:glucan catabolic process"/>
    <property type="evidence" value="ECO:0007669"/>
    <property type="project" value="TreeGrafter"/>
</dbReference>
<evidence type="ECO:0000313" key="10">
    <source>
        <dbReference type="EMBL" id="KAK4149947.1"/>
    </source>
</evidence>
<keyword evidence="11" id="KW-1185">Reference proteome</keyword>
<evidence type="ECO:0000256" key="4">
    <source>
        <dbReference type="ARBA" id="ARBA00022801"/>
    </source>
</evidence>
<dbReference type="PANTHER" id="PTHR34142">
    <property type="entry name" value="ENDO-BETA-1,4-GLUCANASE A"/>
    <property type="match status" value="1"/>
</dbReference>
<dbReference type="Pfam" id="PF12796">
    <property type="entry name" value="Ank_2"/>
    <property type="match status" value="2"/>
</dbReference>
<feature type="domain" description="Glycoside hydrolase family 5" evidence="9">
    <location>
        <begin position="83"/>
        <end position="266"/>
    </location>
</feature>
<evidence type="ECO:0000259" key="9">
    <source>
        <dbReference type="Pfam" id="PF00150"/>
    </source>
</evidence>
<evidence type="ECO:0000256" key="2">
    <source>
        <dbReference type="ARBA" id="ARBA00005641"/>
    </source>
</evidence>
<feature type="chain" id="PRO_5042845539" description="cellulase" evidence="8">
    <location>
        <begin position="19"/>
        <end position="1297"/>
    </location>
</feature>
<dbReference type="PANTHER" id="PTHR34142:SF1">
    <property type="entry name" value="GLYCOSIDE HYDROLASE FAMILY 5 DOMAIN-CONTAINING PROTEIN"/>
    <property type="match status" value="1"/>
</dbReference>
<dbReference type="InterPro" id="IPR001547">
    <property type="entry name" value="Glyco_hydro_5"/>
</dbReference>
<keyword evidence="6" id="KW-0040">ANK repeat</keyword>
<evidence type="ECO:0000256" key="8">
    <source>
        <dbReference type="SAM" id="SignalP"/>
    </source>
</evidence>
<dbReference type="InterPro" id="IPR017853">
    <property type="entry name" value="GH"/>
</dbReference>
<keyword evidence="8" id="KW-0732">Signal</keyword>
<evidence type="ECO:0000256" key="6">
    <source>
        <dbReference type="PROSITE-ProRule" id="PRU00023"/>
    </source>
</evidence>
<keyword evidence="5" id="KW-0326">Glycosidase</keyword>
<feature type="region of interest" description="Disordered" evidence="7">
    <location>
        <begin position="431"/>
        <end position="458"/>
    </location>
</feature>
<sequence length="1297" mass="142442">MKFLNILLGVAAAGSALAAPAADAPTPTTKDKRASKFKFVGVNQSGAEFGKDTLPGQLGKHYIWPAKSSIDWQLLLTMLMLLGRYYEQIISDVDGFKAWWTTTAKLFASNNLVIFDTNNEYHDMDNSLVFQLNQAAIDGIRAAGATSQLIFIEGNSWSGAWTWVSSGNGASLPNLQDPLGGNDKLIYEMHQYLDSDGSGTSEACVSSTIGAERLRAATAWLKAHGKRAILGETAGGANAPCVGALTGMLSYMAANADVWTGWLWWGGGPWWGSYMYSILATWGTYLVGVCFHPIDAYSRGGLGSLAALARTNRRLSALVDPVLYGRGIQCHSHLPLAWAAKFGVPSTLRKALAAGASPNHSFRAAVSHEVWELANDMHQASRDWSNNEPTYWPPMDSSRAYSLSMVDAHWARDMTPTMAELDVVAATPFMPVNPAQEPAGDDTRSPVGSDDPESDLESDLESDYVFREYTALHLAAKEGHNDIVSILLDHGALVDSLSRYFCGCALPCSLWQTLLESGRNNLGLEMVPLLDPGNRTPLHVAICSSRIETAKLLVSRRAVAHVPGSLSCEAALHQAAAAGRSDLVEHILNTDPKLNVDQRDAQEGLFALYHAYANGHWDSTVPLLLARGANIDLCFKVGIFANDRYWLYTTLLGEACRLGRFEDAIKLIDLGAHVSGCIRLPQNHPVRRDSAENEDDPDIIELPGSSLSPLHLCCMDFSRDSDMYPSHGKIWEPALMQRSSRSKLVARLVAAGISPDAQWNTGNGCEETPLSVATKHLNIAAVKALLNVGADVNAHNSRGRNALMAAVLKRDCHMCQSRQQSLDWGTWRFLPCHYADLPLPGNDYPDRRRIAQLLLDAGAHVNHQDSEGNSILHLFFTEAYGSSPWSCMERQARRQLICLLLARGADPCIRNGAGASVLRLAVKHVYPDALQIISGHCHIDLVDSLPVDEIASIFDALPWDKIQIDNDEFGEEHGTFSNEDDDGFTTAHCMIDALMGMDPSGRVALNVPFICEKLRGNRRSKPTADLAEALCFRGLERAGFDQAEKQVMLHAAIDARQWHIAHRLLEEMPEVHDINVCYPNGHSLLSQLTSSKFTRHAALEAIDIQLVEAGADVHLFLTSTTVDLSSVDMNLMTPLKHALICPDSFHIDQMLQKQPIRGNPQAAVPLYLHWAVTLPWRPFGMAARVSWSERDASIRALLAAGADPCQLDELGRTPWLLLLRELAEDDEDIDSNDVRHTCHWFKPLSRGIDINHANQGQRSVADYLKKLLADRFAAKVLAVYLELVTLEGGKKHIKWLK</sequence>
<dbReference type="Pfam" id="PF00150">
    <property type="entry name" value="Cellulase"/>
    <property type="match status" value="1"/>
</dbReference>
<feature type="repeat" description="ANK" evidence="6">
    <location>
        <begin position="603"/>
        <end position="636"/>
    </location>
</feature>
<feature type="repeat" description="ANK" evidence="6">
    <location>
        <begin position="765"/>
        <end position="797"/>
    </location>
</feature>
<keyword evidence="4" id="KW-0378">Hydrolase</keyword>
<reference evidence="10" key="1">
    <citation type="journal article" date="2023" name="Mol. Phylogenet. Evol.">
        <title>Genome-scale phylogeny and comparative genomics of the fungal order Sordariales.</title>
        <authorList>
            <person name="Hensen N."/>
            <person name="Bonometti L."/>
            <person name="Westerberg I."/>
            <person name="Brannstrom I.O."/>
            <person name="Guillou S."/>
            <person name="Cros-Aarteil S."/>
            <person name="Calhoun S."/>
            <person name="Haridas S."/>
            <person name="Kuo A."/>
            <person name="Mondo S."/>
            <person name="Pangilinan J."/>
            <person name="Riley R."/>
            <person name="LaButti K."/>
            <person name="Andreopoulos B."/>
            <person name="Lipzen A."/>
            <person name="Chen C."/>
            <person name="Yan M."/>
            <person name="Daum C."/>
            <person name="Ng V."/>
            <person name="Clum A."/>
            <person name="Steindorff A."/>
            <person name="Ohm R.A."/>
            <person name="Martin F."/>
            <person name="Silar P."/>
            <person name="Natvig D.O."/>
            <person name="Lalanne C."/>
            <person name="Gautier V."/>
            <person name="Ament-Velasquez S.L."/>
            <person name="Kruys A."/>
            <person name="Hutchinson M.I."/>
            <person name="Powell A.J."/>
            <person name="Barry K."/>
            <person name="Miller A.N."/>
            <person name="Grigoriev I.V."/>
            <person name="Debuchy R."/>
            <person name="Gladieux P."/>
            <person name="Hiltunen Thoren M."/>
            <person name="Johannesson H."/>
        </authorList>
    </citation>
    <scope>NUCLEOTIDE SEQUENCE</scope>
    <source>
        <strain evidence="10">CBS 538.74</strain>
    </source>
</reference>